<feature type="compositionally biased region" description="Polar residues" evidence="1">
    <location>
        <begin position="22"/>
        <end position="33"/>
    </location>
</feature>
<sequence>MEPALAPQVNDSDLDENDSQADDTSTHLSQTHPAWTRPHDIYSVMSHALFQTGAEEHVKGYRPPSPDPIRPKPSANAFYEGSRYYFEPPPEPQAPQCTCKVMCSAKTPNVASWKCYTCAKFDPRSKGWFCNACFEKHHPWYREKHHFVTIAEDDDMEYDAVVQNYRAEQDRTIDGVKGLIEMTKENLKICKVIEEDYRPDDMLKENARKVEKSSQRVWELKHFVRTQLIMGGDEEKVKDLEYNDEKQDLKTLIPYKTKGGLTPYAKRLHGEEARIKKRRARKEREQMSDEEAAIVMQTGARVVLAKTEMLARVAMNYQKIWNWKYMRYYYLNLREGKKTSWKRPPAVNKYNEGIVLTPRSYYEMYGTDETTDLTYLTSPVREEKDRRRAVEKAIKRQQSLREAEEREKMNVDEDSSDGEGGTLIEKIKRKKERKKKREEEAERAARDPRASVLKPDQIGVFKDKSMRKTQMELQQFSFGPNDEDAGVGSQKTWSPKVTEKSGPGRITIMSDYSAKNKKGSAPGALVSFAEDGLEEGEEGGVDGDGVEVVNDSLPSPSLAMVAVGGGLNAVSGLNQVRVSREIKRQHAKQKERVMRIKGMAAGKQLAEEQLVGKGGLTREQASQKLQASCRIWLGRRELAARASVLWVKVRPDMSKADKVSGKRGRSWYFNFRTRESRWVKPKAFGVGEPKEITMDECKKRMKNYWRRGNKFIDRMDMVYPKSKQWLADTAATKIQSLGRAFLARSEARLVTWTTWAEETDEDTGDIFYRHVLDAYNTQWERPWTPTDSLRRLKRERKEKKKKKGGK</sequence>
<feature type="compositionally biased region" description="Basic and acidic residues" evidence="1">
    <location>
        <begin position="381"/>
        <end position="411"/>
    </location>
</feature>
<accession>A0A9W7GCW2</accession>
<dbReference type="OrthoDB" id="63972at2759"/>
<proteinExistence type="predicted"/>
<name>A0A9W7GCW2_9STRA</name>
<gene>
    <name evidence="3" type="ORF">TrCOL_g66</name>
</gene>
<feature type="compositionally biased region" description="Acidic residues" evidence="1">
    <location>
        <begin position="12"/>
        <end position="21"/>
    </location>
</feature>
<feature type="region of interest" description="Disordered" evidence="1">
    <location>
        <begin position="381"/>
        <end position="452"/>
    </location>
</feature>
<feature type="compositionally biased region" description="Basic and acidic residues" evidence="1">
    <location>
        <begin position="437"/>
        <end position="449"/>
    </location>
</feature>
<dbReference type="Pfam" id="PF00612">
    <property type="entry name" value="IQ"/>
    <property type="match status" value="1"/>
</dbReference>
<evidence type="ECO:0000259" key="2">
    <source>
        <dbReference type="PROSITE" id="PS50020"/>
    </source>
</evidence>
<feature type="region of interest" description="Disordered" evidence="1">
    <location>
        <begin position="1"/>
        <end position="33"/>
    </location>
</feature>
<feature type="domain" description="WW" evidence="2">
    <location>
        <begin position="663"/>
        <end position="683"/>
    </location>
</feature>
<comment type="caution">
    <text evidence="3">The sequence shown here is derived from an EMBL/GenBank/DDBJ whole genome shotgun (WGS) entry which is preliminary data.</text>
</comment>
<dbReference type="InterPro" id="IPR000048">
    <property type="entry name" value="IQ_motif_EF-hand-BS"/>
</dbReference>
<feature type="region of interest" description="Disordered" evidence="1">
    <location>
        <begin position="478"/>
        <end position="502"/>
    </location>
</feature>
<reference evidence="4" key="1">
    <citation type="journal article" date="2023" name="Commun. Biol.">
        <title>Genome analysis of Parmales, the sister group of diatoms, reveals the evolutionary specialization of diatoms from phago-mixotrophs to photoautotrophs.</title>
        <authorList>
            <person name="Ban H."/>
            <person name="Sato S."/>
            <person name="Yoshikawa S."/>
            <person name="Yamada K."/>
            <person name="Nakamura Y."/>
            <person name="Ichinomiya M."/>
            <person name="Sato N."/>
            <person name="Blanc-Mathieu R."/>
            <person name="Endo H."/>
            <person name="Kuwata A."/>
            <person name="Ogata H."/>
        </authorList>
    </citation>
    <scope>NUCLEOTIDE SEQUENCE [LARGE SCALE GENOMIC DNA]</scope>
</reference>
<feature type="compositionally biased region" description="Basic residues" evidence="1">
    <location>
        <begin position="427"/>
        <end position="436"/>
    </location>
</feature>
<evidence type="ECO:0000256" key="1">
    <source>
        <dbReference type="SAM" id="MobiDB-lite"/>
    </source>
</evidence>
<dbReference type="InterPro" id="IPR001202">
    <property type="entry name" value="WW_dom"/>
</dbReference>
<organism evidence="3 4">
    <name type="scientific">Triparma columacea</name>
    <dbReference type="NCBI Taxonomy" id="722753"/>
    <lineage>
        <taxon>Eukaryota</taxon>
        <taxon>Sar</taxon>
        <taxon>Stramenopiles</taxon>
        <taxon>Ochrophyta</taxon>
        <taxon>Bolidophyceae</taxon>
        <taxon>Parmales</taxon>
        <taxon>Triparmaceae</taxon>
        <taxon>Triparma</taxon>
    </lineage>
</organism>
<dbReference type="PROSITE" id="PS50096">
    <property type="entry name" value="IQ"/>
    <property type="match status" value="1"/>
</dbReference>
<evidence type="ECO:0000313" key="3">
    <source>
        <dbReference type="EMBL" id="GMI40291.1"/>
    </source>
</evidence>
<evidence type="ECO:0000313" key="4">
    <source>
        <dbReference type="Proteomes" id="UP001165065"/>
    </source>
</evidence>
<protein>
    <recommendedName>
        <fullName evidence="2">WW domain-containing protein</fullName>
    </recommendedName>
</protein>
<dbReference type="EMBL" id="BRYA01000124">
    <property type="protein sequence ID" value="GMI40291.1"/>
    <property type="molecule type" value="Genomic_DNA"/>
</dbReference>
<dbReference type="AlphaFoldDB" id="A0A9W7GCW2"/>
<keyword evidence="4" id="KW-1185">Reference proteome</keyword>
<dbReference type="PROSITE" id="PS50020">
    <property type="entry name" value="WW_DOMAIN_2"/>
    <property type="match status" value="1"/>
</dbReference>
<dbReference type="Proteomes" id="UP001165065">
    <property type="component" value="Unassembled WGS sequence"/>
</dbReference>